<organism evidence="2 3">
    <name type="scientific">Halogranum gelatinilyticum</name>
    <dbReference type="NCBI Taxonomy" id="660521"/>
    <lineage>
        <taxon>Archaea</taxon>
        <taxon>Methanobacteriati</taxon>
        <taxon>Methanobacteriota</taxon>
        <taxon>Stenosarchaea group</taxon>
        <taxon>Halobacteria</taxon>
        <taxon>Halobacteriales</taxon>
        <taxon>Haloferacaceae</taxon>
    </lineage>
</organism>
<protein>
    <submittedName>
        <fullName evidence="2">Uncharacterized protein</fullName>
    </submittedName>
</protein>
<keyword evidence="1" id="KW-0812">Transmembrane</keyword>
<dbReference type="InterPro" id="IPR058440">
    <property type="entry name" value="DUF8127"/>
</dbReference>
<name>A0A1G9R9V5_9EURY</name>
<keyword evidence="3" id="KW-1185">Reference proteome</keyword>
<feature type="transmembrane region" description="Helical" evidence="1">
    <location>
        <begin position="204"/>
        <end position="224"/>
    </location>
</feature>
<dbReference type="OrthoDB" id="238674at2157"/>
<proteinExistence type="predicted"/>
<dbReference type="Proteomes" id="UP000199451">
    <property type="component" value="Unassembled WGS sequence"/>
</dbReference>
<evidence type="ECO:0000256" key="1">
    <source>
        <dbReference type="SAM" id="Phobius"/>
    </source>
</evidence>
<sequence>MVSVSAKQQRYAVVGLALLLVFNPFYLDGVLHFDDPNRYEYHAAAVEFRDDGTPDLPLDLYGRSLDDEMACFLTEDRGCALEQHVLDHGGSIPTDEDRPYATYDYVYVDGAFYSVEYTGTDDGARMHLNETTRETALGVVSEPLAFASDGAQEVVRDGPVTRRTAIPDAYQLLVDDGNYYVVYAEEGRFYGEDSFERRRGTGTAIETAISAVGVLVGLGLWTVVTGRR</sequence>
<evidence type="ECO:0000313" key="3">
    <source>
        <dbReference type="Proteomes" id="UP000199451"/>
    </source>
</evidence>
<reference evidence="3" key="1">
    <citation type="submission" date="2016-10" db="EMBL/GenBank/DDBJ databases">
        <authorList>
            <person name="Varghese N."/>
            <person name="Submissions S."/>
        </authorList>
    </citation>
    <scope>NUCLEOTIDE SEQUENCE [LARGE SCALE GENOMIC DNA]</scope>
    <source>
        <strain evidence="3">CGMCC 1.10119</strain>
    </source>
</reference>
<dbReference type="AlphaFoldDB" id="A0A1G9R9V5"/>
<dbReference type="EMBL" id="FNHL01000001">
    <property type="protein sequence ID" value="SDM20023.1"/>
    <property type="molecule type" value="Genomic_DNA"/>
</dbReference>
<accession>A0A1G9R9V5</accession>
<gene>
    <name evidence="2" type="ORF">SAMN04487949_1249</name>
</gene>
<dbReference type="STRING" id="660521.SAMN04487949_1249"/>
<keyword evidence="1" id="KW-1133">Transmembrane helix</keyword>
<dbReference type="RefSeq" id="WP_089695092.1">
    <property type="nucleotide sequence ID" value="NZ_FNHL01000001.1"/>
</dbReference>
<keyword evidence="1" id="KW-0472">Membrane</keyword>
<dbReference type="Pfam" id="PF26448">
    <property type="entry name" value="DUF8127"/>
    <property type="match status" value="1"/>
</dbReference>
<evidence type="ECO:0000313" key="2">
    <source>
        <dbReference type="EMBL" id="SDM20023.1"/>
    </source>
</evidence>